<gene>
    <name evidence="7" type="ORF">SAMN05444405_108123</name>
</gene>
<dbReference type="AlphaFoldDB" id="A0A1M5BIS6"/>
<keyword evidence="3 7" id="KW-0032">Aminotransferase</keyword>
<evidence type="ECO:0000256" key="1">
    <source>
        <dbReference type="ARBA" id="ARBA00001933"/>
    </source>
</evidence>
<evidence type="ECO:0000313" key="8">
    <source>
        <dbReference type="Proteomes" id="UP000184509"/>
    </source>
</evidence>
<accession>A0A1M5BIS6</accession>
<dbReference type="InterPro" id="IPR004839">
    <property type="entry name" value="Aminotransferase_I/II_large"/>
</dbReference>
<dbReference type="RefSeq" id="WP_073401440.1">
    <property type="nucleotide sequence ID" value="NZ_FQTV01000008.1"/>
</dbReference>
<sequence length="438" mass="48822">MKKTPIDCKFVDEAINEMHIADLSKATIREVKAIAAKAEALSGIEYIKMEMGVPGLPPSAVGVKAEIEALQNGVASLYPDINGLPELKQEASKFVKAFIDVDINPEGCVPVTGSMQGTYASFMVCSQCDEKKNTILFIDPGFPVQKQQLSVMGEKYETFDVYNYRGEKLRPKLESYLSQGNISAIIYSNPNNPSWVCLKEEELKVIGELATQYDIIVLEDLAYFAMDFRTDLSVPYQAPYQPTVAHYTDNYILLISGSKAFSYAGQRIGVSCISNSLYNRVYPGFAKRFGNVSFGSAFIHRVLYALSSGVSHSAQYAMAAMLKAANEGKYNFLKDVSIYGERARKLKEIFLRHGFHIVYDKDLDEPVADGFYFTIGYPGMTGGQLMKELMYYGVSAISLDTTGSNQEGLRACTSFIKDHQYDQLEERMQLFETNNPII</sequence>
<reference evidence="7 8" key="1">
    <citation type="submission" date="2016-11" db="EMBL/GenBank/DDBJ databases">
        <authorList>
            <person name="Jaros S."/>
            <person name="Januszkiewicz K."/>
            <person name="Wedrychowicz H."/>
        </authorList>
    </citation>
    <scope>NUCLEOTIDE SEQUENCE [LARGE SCALE GENOMIC DNA]</scope>
    <source>
        <strain evidence="7 8">DSM 26991</strain>
    </source>
</reference>
<keyword evidence="5" id="KW-0663">Pyridoxal phosphate</keyword>
<evidence type="ECO:0000256" key="3">
    <source>
        <dbReference type="ARBA" id="ARBA00022576"/>
    </source>
</evidence>
<feature type="domain" description="Aminotransferase class I/classII large" evidence="6">
    <location>
        <begin position="47"/>
        <end position="357"/>
    </location>
</feature>
<dbReference type="Gene3D" id="3.90.1150.100">
    <property type="match status" value="2"/>
</dbReference>
<evidence type="ECO:0000256" key="2">
    <source>
        <dbReference type="ARBA" id="ARBA00007441"/>
    </source>
</evidence>
<dbReference type="InterPro" id="IPR050596">
    <property type="entry name" value="AspAT/PAT-like"/>
</dbReference>
<protein>
    <submittedName>
        <fullName evidence="7">Aspartate/methionine/tyrosine aminotransferase</fullName>
    </submittedName>
</protein>
<proteinExistence type="inferred from homology"/>
<name>A0A1M5BIS6_9BACE</name>
<dbReference type="InterPro" id="IPR015424">
    <property type="entry name" value="PyrdxlP-dep_Trfase"/>
</dbReference>
<evidence type="ECO:0000256" key="4">
    <source>
        <dbReference type="ARBA" id="ARBA00022679"/>
    </source>
</evidence>
<dbReference type="GO" id="GO:0008483">
    <property type="term" value="F:transaminase activity"/>
    <property type="evidence" value="ECO:0007669"/>
    <property type="project" value="UniProtKB-KW"/>
</dbReference>
<dbReference type="GO" id="GO:0006520">
    <property type="term" value="P:amino acid metabolic process"/>
    <property type="evidence" value="ECO:0007669"/>
    <property type="project" value="InterPro"/>
</dbReference>
<dbReference type="InterPro" id="IPR015421">
    <property type="entry name" value="PyrdxlP-dep_Trfase_major"/>
</dbReference>
<dbReference type="SUPFAM" id="SSF53383">
    <property type="entry name" value="PLP-dependent transferases"/>
    <property type="match status" value="1"/>
</dbReference>
<comment type="cofactor">
    <cofactor evidence="1">
        <name>pyridoxal 5'-phosphate</name>
        <dbReference type="ChEBI" id="CHEBI:597326"/>
    </cofactor>
</comment>
<dbReference type="GO" id="GO:0030170">
    <property type="term" value="F:pyridoxal phosphate binding"/>
    <property type="evidence" value="ECO:0007669"/>
    <property type="project" value="InterPro"/>
</dbReference>
<evidence type="ECO:0000313" key="7">
    <source>
        <dbReference type="EMBL" id="SHF42187.1"/>
    </source>
</evidence>
<dbReference type="OrthoDB" id="1112781at2"/>
<dbReference type="PANTHER" id="PTHR46383">
    <property type="entry name" value="ASPARTATE AMINOTRANSFERASE"/>
    <property type="match status" value="1"/>
</dbReference>
<evidence type="ECO:0000259" key="6">
    <source>
        <dbReference type="Pfam" id="PF00155"/>
    </source>
</evidence>
<keyword evidence="8" id="KW-1185">Reference proteome</keyword>
<dbReference type="Pfam" id="PF00155">
    <property type="entry name" value="Aminotran_1_2"/>
    <property type="match status" value="1"/>
</dbReference>
<organism evidence="7 8">
    <name type="scientific">Bacteroides luti</name>
    <dbReference type="NCBI Taxonomy" id="1297750"/>
    <lineage>
        <taxon>Bacteria</taxon>
        <taxon>Pseudomonadati</taxon>
        <taxon>Bacteroidota</taxon>
        <taxon>Bacteroidia</taxon>
        <taxon>Bacteroidales</taxon>
        <taxon>Bacteroidaceae</taxon>
        <taxon>Bacteroides</taxon>
    </lineage>
</organism>
<evidence type="ECO:0000256" key="5">
    <source>
        <dbReference type="ARBA" id="ARBA00022898"/>
    </source>
</evidence>
<dbReference type="Gene3D" id="3.40.640.10">
    <property type="entry name" value="Type I PLP-dependent aspartate aminotransferase-like (Major domain)"/>
    <property type="match status" value="1"/>
</dbReference>
<dbReference type="EMBL" id="FQTV01000008">
    <property type="protein sequence ID" value="SHF42187.1"/>
    <property type="molecule type" value="Genomic_DNA"/>
</dbReference>
<dbReference type="CDD" id="cd00609">
    <property type="entry name" value="AAT_like"/>
    <property type="match status" value="1"/>
</dbReference>
<comment type="similarity">
    <text evidence="2">Belongs to the class-I pyridoxal-phosphate-dependent aminotransferase family.</text>
</comment>
<keyword evidence="4 7" id="KW-0808">Transferase</keyword>
<dbReference type="PANTHER" id="PTHR46383:SF1">
    <property type="entry name" value="ASPARTATE AMINOTRANSFERASE"/>
    <property type="match status" value="1"/>
</dbReference>
<dbReference type="STRING" id="1297750.SAMN05444405_108123"/>
<dbReference type="Proteomes" id="UP000184509">
    <property type="component" value="Unassembled WGS sequence"/>
</dbReference>